<sequence>MGQPESHERDSSIIVDLSEAAMHMYTAAIDALPFAEDRKFHKRADVVLSGMRKLRAALTDAASTNRPSPAVIVALSNVRRRYDALMEHAAAAPGSSLGQQLYVTRVHAKLSANEVANGAGLRADLLDELEAGETPTDEDAAKIKDAIAALGGVPGTEHLQPVPEPQEPEPEVHEEPADEHVNGWDESLVTEHAG</sequence>
<name>A0A318HFE1_9MYCO</name>
<dbReference type="Proteomes" id="UP000247781">
    <property type="component" value="Unassembled WGS sequence"/>
</dbReference>
<proteinExistence type="predicted"/>
<dbReference type="OrthoDB" id="4708740at2"/>
<evidence type="ECO:0000313" key="3">
    <source>
        <dbReference type="Proteomes" id="UP000247781"/>
    </source>
</evidence>
<accession>A0A318HFE1</accession>
<reference evidence="3" key="1">
    <citation type="submission" date="2018-05" db="EMBL/GenBank/DDBJ databases">
        <authorList>
            <person name="Deangelis K."/>
            <person name="Huntemann M."/>
            <person name="Clum A."/>
            <person name="Pillay M."/>
            <person name="Palaniappan K."/>
            <person name="Varghese N."/>
            <person name="Mikhailova N."/>
            <person name="Stamatis D."/>
            <person name="Reddy T."/>
            <person name="Daum C."/>
            <person name="Shapiro N."/>
            <person name="Ivanova N."/>
            <person name="Kyrpides N."/>
            <person name="Woyke T."/>
        </authorList>
    </citation>
    <scope>NUCLEOTIDE SEQUENCE [LARGE SCALE GENOMIC DNA]</scope>
    <source>
        <strain evidence="3">GAS496</strain>
    </source>
</reference>
<organism evidence="2 3">
    <name type="scientific">Mycolicibacterium moriokaense</name>
    <dbReference type="NCBI Taxonomy" id="39691"/>
    <lineage>
        <taxon>Bacteria</taxon>
        <taxon>Bacillati</taxon>
        <taxon>Actinomycetota</taxon>
        <taxon>Actinomycetes</taxon>
        <taxon>Mycobacteriales</taxon>
        <taxon>Mycobacteriaceae</taxon>
        <taxon>Mycolicibacterium</taxon>
    </lineage>
</organism>
<dbReference type="EMBL" id="QJJU01000010">
    <property type="protein sequence ID" value="PXX07803.1"/>
    <property type="molecule type" value="Genomic_DNA"/>
</dbReference>
<comment type="caution">
    <text evidence="2">The sequence shown here is derived from an EMBL/GenBank/DDBJ whole genome shotgun (WGS) entry which is preliminary data.</text>
</comment>
<protein>
    <recommendedName>
        <fullName evidence="4">Forkhead-associated protein</fullName>
    </recommendedName>
</protein>
<feature type="region of interest" description="Disordered" evidence="1">
    <location>
        <begin position="153"/>
        <end position="194"/>
    </location>
</feature>
<gene>
    <name evidence="2" type="ORF">C8E89_110189</name>
</gene>
<reference evidence="2 3" key="2">
    <citation type="submission" date="2018-06" db="EMBL/GenBank/DDBJ databases">
        <title>Sequencing of bacterial isolates from soil warming experiment in Harvard Forest, Massachusetts, USA.</title>
        <authorList>
            <person name="Deangelis K.PhD."/>
        </authorList>
    </citation>
    <scope>NUCLEOTIDE SEQUENCE [LARGE SCALE GENOMIC DNA]</scope>
    <source>
        <strain evidence="2 3">GAS496</strain>
    </source>
</reference>
<evidence type="ECO:0008006" key="4">
    <source>
        <dbReference type="Google" id="ProtNLM"/>
    </source>
</evidence>
<evidence type="ECO:0000256" key="1">
    <source>
        <dbReference type="SAM" id="MobiDB-lite"/>
    </source>
</evidence>
<dbReference type="RefSeq" id="WP_110317170.1">
    <property type="nucleotide sequence ID" value="NZ_QJJU01000010.1"/>
</dbReference>
<keyword evidence="3" id="KW-1185">Reference proteome</keyword>
<dbReference type="AlphaFoldDB" id="A0A318HFE1"/>
<feature type="compositionally biased region" description="Basic and acidic residues" evidence="1">
    <location>
        <begin position="170"/>
        <end position="183"/>
    </location>
</feature>
<evidence type="ECO:0000313" key="2">
    <source>
        <dbReference type="EMBL" id="PXX07803.1"/>
    </source>
</evidence>